<organism evidence="1 2">
    <name type="scientific">Eubacterium multiforme</name>
    <dbReference type="NCBI Taxonomy" id="83339"/>
    <lineage>
        <taxon>Bacteria</taxon>
        <taxon>Bacillati</taxon>
        <taxon>Bacillota</taxon>
        <taxon>Clostridia</taxon>
        <taxon>Eubacteriales</taxon>
        <taxon>Eubacteriaceae</taxon>
        <taxon>Eubacterium</taxon>
    </lineage>
</organism>
<protein>
    <submittedName>
        <fullName evidence="1">Iron-regulated protein</fullName>
    </submittedName>
</protein>
<dbReference type="Proteomes" id="UP001228504">
    <property type="component" value="Unassembled WGS sequence"/>
</dbReference>
<gene>
    <name evidence="1" type="ORF">J2S18_001048</name>
</gene>
<sequence length="119" mass="14004">MIIKLTNKKIVEASGALEEIARKELPVKVSYSISKNISQIRKELEVYNNERQKLIEKYCSKAEEENKYKIDDIENWNKDSKELDEIQVDIDINRFKLDDILDFNMSAAELMAIDFMIEQ</sequence>
<reference evidence="1 2" key="1">
    <citation type="submission" date="2023-07" db="EMBL/GenBank/DDBJ databases">
        <title>Genomic Encyclopedia of Type Strains, Phase IV (KMG-IV): sequencing the most valuable type-strain genomes for metagenomic binning, comparative biology and taxonomic classification.</title>
        <authorList>
            <person name="Goeker M."/>
        </authorList>
    </citation>
    <scope>NUCLEOTIDE SEQUENCE [LARGE SCALE GENOMIC DNA]</scope>
    <source>
        <strain evidence="1 2">DSM 20694</strain>
    </source>
</reference>
<proteinExistence type="predicted"/>
<keyword evidence="2" id="KW-1185">Reference proteome</keyword>
<dbReference type="EMBL" id="JAUSUF010000002">
    <property type="protein sequence ID" value="MDQ0149118.1"/>
    <property type="molecule type" value="Genomic_DNA"/>
</dbReference>
<evidence type="ECO:0000313" key="1">
    <source>
        <dbReference type="EMBL" id="MDQ0149118.1"/>
    </source>
</evidence>
<evidence type="ECO:0000313" key="2">
    <source>
        <dbReference type="Proteomes" id="UP001228504"/>
    </source>
</evidence>
<accession>A0ABT9US27</accession>
<dbReference type="RefSeq" id="WP_307484140.1">
    <property type="nucleotide sequence ID" value="NZ_JAUSUF010000002.1"/>
</dbReference>
<name>A0ABT9US27_9FIRM</name>
<comment type="caution">
    <text evidence="1">The sequence shown here is derived from an EMBL/GenBank/DDBJ whole genome shotgun (WGS) entry which is preliminary data.</text>
</comment>